<dbReference type="AlphaFoldDB" id="A0AAN9FUI5"/>
<accession>A0AAN9FUI5</accession>
<protein>
    <submittedName>
        <fullName evidence="1">Uncharacterized protein</fullName>
    </submittedName>
</protein>
<evidence type="ECO:0000313" key="2">
    <source>
        <dbReference type="Proteomes" id="UP001381693"/>
    </source>
</evidence>
<gene>
    <name evidence="1" type="ORF">SK128_007144</name>
</gene>
<organism evidence="1 2">
    <name type="scientific">Halocaridina rubra</name>
    <name type="common">Hawaiian red shrimp</name>
    <dbReference type="NCBI Taxonomy" id="373956"/>
    <lineage>
        <taxon>Eukaryota</taxon>
        <taxon>Metazoa</taxon>
        <taxon>Ecdysozoa</taxon>
        <taxon>Arthropoda</taxon>
        <taxon>Crustacea</taxon>
        <taxon>Multicrustacea</taxon>
        <taxon>Malacostraca</taxon>
        <taxon>Eumalacostraca</taxon>
        <taxon>Eucarida</taxon>
        <taxon>Decapoda</taxon>
        <taxon>Pleocyemata</taxon>
        <taxon>Caridea</taxon>
        <taxon>Atyoidea</taxon>
        <taxon>Atyidae</taxon>
        <taxon>Halocaridina</taxon>
    </lineage>
</organism>
<evidence type="ECO:0000313" key="1">
    <source>
        <dbReference type="EMBL" id="KAK7086791.1"/>
    </source>
</evidence>
<reference evidence="1 2" key="1">
    <citation type="submission" date="2023-11" db="EMBL/GenBank/DDBJ databases">
        <title>Halocaridina rubra genome assembly.</title>
        <authorList>
            <person name="Smith C."/>
        </authorList>
    </citation>
    <scope>NUCLEOTIDE SEQUENCE [LARGE SCALE GENOMIC DNA]</scope>
    <source>
        <strain evidence="1">EP-1</strain>
        <tissue evidence="1">Whole</tissue>
    </source>
</reference>
<proteinExistence type="predicted"/>
<dbReference type="EMBL" id="JAXCGZ010000081">
    <property type="protein sequence ID" value="KAK7086791.1"/>
    <property type="molecule type" value="Genomic_DNA"/>
</dbReference>
<dbReference type="Proteomes" id="UP001381693">
    <property type="component" value="Unassembled WGS sequence"/>
</dbReference>
<sequence length="80" mass="9370">MAASPSAHSGDFPHALDKLHNFFIVSHGEYEENSTHYEAAAYSLPLPLTPNFLHEFEQHRLYQGELRRKADDFRRWVENE</sequence>
<comment type="caution">
    <text evidence="1">The sequence shown here is derived from an EMBL/GenBank/DDBJ whole genome shotgun (WGS) entry which is preliminary data.</text>
</comment>
<name>A0AAN9FUI5_HALRR</name>
<keyword evidence="2" id="KW-1185">Reference proteome</keyword>